<evidence type="ECO:0000313" key="2">
    <source>
        <dbReference type="EMBL" id="SMQ49798.1"/>
    </source>
</evidence>
<evidence type="ECO:0008006" key="4">
    <source>
        <dbReference type="Google" id="ProtNLM"/>
    </source>
</evidence>
<feature type="signal peptide" evidence="1">
    <location>
        <begin position="1"/>
        <end position="18"/>
    </location>
</feature>
<dbReference type="AlphaFoldDB" id="A0A1X7RQX4"/>
<proteinExistence type="predicted"/>
<reference evidence="2 3" key="1">
    <citation type="submission" date="2016-06" db="EMBL/GenBank/DDBJ databases">
        <authorList>
            <person name="Kjaerup R.B."/>
            <person name="Dalgaard T.S."/>
            <person name="Juul-Madsen H.R."/>
        </authorList>
    </citation>
    <scope>NUCLEOTIDE SEQUENCE [LARGE SCALE GENOMIC DNA]</scope>
</reference>
<evidence type="ECO:0000313" key="3">
    <source>
        <dbReference type="Proteomes" id="UP000215127"/>
    </source>
</evidence>
<gene>
    <name evidence="2" type="ORF">ZT3D7_G4949</name>
</gene>
<accession>A0A1X7RQX4</accession>
<dbReference type="EMBL" id="LT853695">
    <property type="protein sequence ID" value="SMQ49798.1"/>
    <property type="molecule type" value="Genomic_DNA"/>
</dbReference>
<protein>
    <recommendedName>
        <fullName evidence="4">CBM1 domain-containing protein</fullName>
    </recommendedName>
</protein>
<keyword evidence="3" id="KW-1185">Reference proteome</keyword>
<evidence type="ECO:0000256" key="1">
    <source>
        <dbReference type="SAM" id="SignalP"/>
    </source>
</evidence>
<dbReference type="Proteomes" id="UP000215127">
    <property type="component" value="Chromosome 4"/>
</dbReference>
<feature type="chain" id="PRO_5013299032" description="CBM1 domain-containing protein" evidence="1">
    <location>
        <begin position="19"/>
        <end position="92"/>
    </location>
</feature>
<sequence>MQISRLSIILAVVSTSLGNDCTEDDPCYTCTGINQDLGPDGKFPDGACVGTGHVAGKDDSRIQPCDWQHPCNLEPFPHACTPDWNGGGLAWC</sequence>
<organism evidence="2 3">
    <name type="scientific">Zymoseptoria tritici (strain ST99CH_3D7)</name>
    <dbReference type="NCBI Taxonomy" id="1276538"/>
    <lineage>
        <taxon>Eukaryota</taxon>
        <taxon>Fungi</taxon>
        <taxon>Dikarya</taxon>
        <taxon>Ascomycota</taxon>
        <taxon>Pezizomycotina</taxon>
        <taxon>Dothideomycetes</taxon>
        <taxon>Dothideomycetidae</taxon>
        <taxon>Mycosphaerellales</taxon>
        <taxon>Mycosphaerellaceae</taxon>
        <taxon>Zymoseptoria</taxon>
    </lineage>
</organism>
<name>A0A1X7RQX4_ZYMT9</name>
<keyword evidence="1" id="KW-0732">Signal</keyword>